<sequence length="77" mass="9059">MKLQVYFLYRTDEHLSTDSKELLFIGNLPNCIKAARKFNATDTQINELGYQKQSQLNNVGYEFMLEQHTLNEYIVEP</sequence>
<proteinExistence type="predicted"/>
<evidence type="ECO:0000313" key="1">
    <source>
        <dbReference type="EMBL" id="MCW4154059.1"/>
    </source>
</evidence>
<comment type="caution">
    <text evidence="1">The sequence shown here is derived from an EMBL/GenBank/DDBJ whole genome shotgun (WGS) entry which is preliminary data.</text>
</comment>
<name>A0AAW5UJY7_9BACT</name>
<dbReference type="RefSeq" id="WP_264898426.1">
    <property type="nucleotide sequence ID" value="NZ_JAPDVH010000001.1"/>
</dbReference>
<dbReference type="AlphaFoldDB" id="A0AAW5UJY7"/>
<dbReference type="Proteomes" id="UP001209168">
    <property type="component" value="Unassembled WGS sequence"/>
</dbReference>
<gene>
    <name evidence="1" type="ORF">ONT23_00590</name>
</gene>
<reference evidence="1" key="1">
    <citation type="submission" date="2022-11" db="EMBL/GenBank/DDBJ databases">
        <title>Genomic repertoires linked with pathogenic potency of arthritogenic Prevotella copri isolated from the gut of rheumatoid arthritis patients.</title>
        <authorList>
            <person name="Nii T."/>
            <person name="Maeda Y."/>
            <person name="Motooka D."/>
            <person name="Naito M."/>
            <person name="Matsumoto Y."/>
            <person name="Ogawa T."/>
            <person name="Oguro-Igashira E."/>
            <person name="Kishikawa T."/>
            <person name="Yamashita M."/>
            <person name="Koizumi S."/>
            <person name="Kurakawa T."/>
            <person name="Okumura R."/>
            <person name="Kayama H."/>
            <person name="Murakami M."/>
            <person name="Sakaguchi T."/>
            <person name="Das B."/>
            <person name="Nakamura S."/>
            <person name="Okada Y."/>
            <person name="Kumanogoh A."/>
            <person name="Takeda K."/>
        </authorList>
    </citation>
    <scope>NUCLEOTIDE SEQUENCE</scope>
    <source>
        <strain evidence="1">H012_8</strain>
    </source>
</reference>
<dbReference type="EMBL" id="JAPDVH010000001">
    <property type="protein sequence ID" value="MCW4154059.1"/>
    <property type="molecule type" value="Genomic_DNA"/>
</dbReference>
<evidence type="ECO:0000313" key="2">
    <source>
        <dbReference type="Proteomes" id="UP001209168"/>
    </source>
</evidence>
<accession>A0AAW5UJY7</accession>
<organism evidence="1 2">
    <name type="scientific">Segatella copri</name>
    <dbReference type="NCBI Taxonomy" id="165179"/>
    <lineage>
        <taxon>Bacteria</taxon>
        <taxon>Pseudomonadati</taxon>
        <taxon>Bacteroidota</taxon>
        <taxon>Bacteroidia</taxon>
        <taxon>Bacteroidales</taxon>
        <taxon>Prevotellaceae</taxon>
        <taxon>Segatella</taxon>
    </lineage>
</organism>
<protein>
    <submittedName>
        <fullName evidence="1">Uncharacterized protein</fullName>
    </submittedName>
</protein>